<organism evidence="2 3">
    <name type="scientific">Roridomyces roridus</name>
    <dbReference type="NCBI Taxonomy" id="1738132"/>
    <lineage>
        <taxon>Eukaryota</taxon>
        <taxon>Fungi</taxon>
        <taxon>Dikarya</taxon>
        <taxon>Basidiomycota</taxon>
        <taxon>Agaricomycotina</taxon>
        <taxon>Agaricomycetes</taxon>
        <taxon>Agaricomycetidae</taxon>
        <taxon>Agaricales</taxon>
        <taxon>Marasmiineae</taxon>
        <taxon>Mycenaceae</taxon>
        <taxon>Roridomyces</taxon>
    </lineage>
</organism>
<gene>
    <name evidence="2" type="ORF">FB45DRAFT_859216</name>
</gene>
<proteinExistence type="predicted"/>
<comment type="caution">
    <text evidence="2">The sequence shown here is derived from an EMBL/GenBank/DDBJ whole genome shotgun (WGS) entry which is preliminary data.</text>
</comment>
<protein>
    <submittedName>
        <fullName evidence="2">Uncharacterized protein</fullName>
    </submittedName>
</protein>
<sequence length="144" mass="15952">MLGSAPHHPPGLAIFLVRPHAGLAVQSDAGAPGWQRQWTKKTPHSTAPQLNAGAPGWQRQRTRKAHPTTRLVGRAVEYQRARLAPPASGWWGDGGERQRESDDGKKPCQKHEADVYHVSDGPTALRLPDAVWTAKFGRWDEWDT</sequence>
<name>A0AAD7FYV7_9AGAR</name>
<dbReference type="Proteomes" id="UP001221142">
    <property type="component" value="Unassembled WGS sequence"/>
</dbReference>
<feature type="region of interest" description="Disordered" evidence="1">
    <location>
        <begin position="84"/>
        <end position="111"/>
    </location>
</feature>
<accession>A0AAD7FYV7</accession>
<reference evidence="2" key="1">
    <citation type="submission" date="2023-03" db="EMBL/GenBank/DDBJ databases">
        <title>Massive genome expansion in bonnet fungi (Mycena s.s.) driven by repeated elements and novel gene families across ecological guilds.</title>
        <authorList>
            <consortium name="Lawrence Berkeley National Laboratory"/>
            <person name="Harder C.B."/>
            <person name="Miyauchi S."/>
            <person name="Viragh M."/>
            <person name="Kuo A."/>
            <person name="Thoen E."/>
            <person name="Andreopoulos B."/>
            <person name="Lu D."/>
            <person name="Skrede I."/>
            <person name="Drula E."/>
            <person name="Henrissat B."/>
            <person name="Morin E."/>
            <person name="Kohler A."/>
            <person name="Barry K."/>
            <person name="LaButti K."/>
            <person name="Morin E."/>
            <person name="Salamov A."/>
            <person name="Lipzen A."/>
            <person name="Mereny Z."/>
            <person name="Hegedus B."/>
            <person name="Baldrian P."/>
            <person name="Stursova M."/>
            <person name="Weitz H."/>
            <person name="Taylor A."/>
            <person name="Grigoriev I.V."/>
            <person name="Nagy L.G."/>
            <person name="Martin F."/>
            <person name="Kauserud H."/>
        </authorList>
    </citation>
    <scope>NUCLEOTIDE SEQUENCE</scope>
    <source>
        <strain evidence="2">9284</strain>
    </source>
</reference>
<feature type="region of interest" description="Disordered" evidence="1">
    <location>
        <begin position="28"/>
        <end position="68"/>
    </location>
</feature>
<evidence type="ECO:0000313" key="2">
    <source>
        <dbReference type="EMBL" id="KAJ7650458.1"/>
    </source>
</evidence>
<evidence type="ECO:0000256" key="1">
    <source>
        <dbReference type="SAM" id="MobiDB-lite"/>
    </source>
</evidence>
<evidence type="ECO:0000313" key="3">
    <source>
        <dbReference type="Proteomes" id="UP001221142"/>
    </source>
</evidence>
<keyword evidence="3" id="KW-1185">Reference proteome</keyword>
<feature type="compositionally biased region" description="Basic and acidic residues" evidence="1">
    <location>
        <begin position="94"/>
        <end position="111"/>
    </location>
</feature>
<dbReference type="EMBL" id="JARKIF010000001">
    <property type="protein sequence ID" value="KAJ7650458.1"/>
    <property type="molecule type" value="Genomic_DNA"/>
</dbReference>
<dbReference type="AlphaFoldDB" id="A0AAD7FYV7"/>